<dbReference type="GO" id="GO:0004519">
    <property type="term" value="F:endonuclease activity"/>
    <property type="evidence" value="ECO:0007669"/>
    <property type="project" value="InterPro"/>
</dbReference>
<dbReference type="AlphaFoldDB" id="A0A023UPD0"/>
<dbReference type="InterPro" id="IPR004860">
    <property type="entry name" value="LAGLIDADG_dom"/>
</dbReference>
<dbReference type="PANTHER" id="PTHR36181:SF2">
    <property type="entry name" value="INTRON-ENCODED ENDONUCLEASE AI3-RELATED"/>
    <property type="match status" value="1"/>
</dbReference>
<proteinExistence type="predicted"/>
<dbReference type="Gene3D" id="3.10.28.10">
    <property type="entry name" value="Homing endonucleases"/>
    <property type="match status" value="2"/>
</dbReference>
<evidence type="ECO:0000313" key="2">
    <source>
        <dbReference type="EMBL" id="AHY04981.1"/>
    </source>
</evidence>
<protein>
    <recommendedName>
        <fullName evidence="1">Homing endonuclease LAGLIDADG domain-containing protein</fullName>
    </recommendedName>
</protein>
<dbReference type="SUPFAM" id="SSF55608">
    <property type="entry name" value="Homing endonucleases"/>
    <property type="match status" value="2"/>
</dbReference>
<dbReference type="PANTHER" id="PTHR36181">
    <property type="entry name" value="INTRON-ENCODED ENDONUCLEASE AI3-RELATED"/>
    <property type="match status" value="1"/>
</dbReference>
<reference evidence="2" key="1">
    <citation type="journal article" date="2014" name="Proc. Natl. Acad. Sci. U.S.A.">
        <title>Massive programmed translational jumping in mitochondria.</title>
        <authorList>
            <person name="Lang B.F."/>
            <person name="Jakubkova M."/>
            <person name="Hegedusova E."/>
            <person name="Daoud R."/>
            <person name="Forget L."/>
            <person name="Brejova B."/>
            <person name="Vinar T."/>
            <person name="Kosa P."/>
            <person name="Fricova D."/>
            <person name="Nebohacova M."/>
            <person name="Griac P."/>
            <person name="Tomaska L."/>
            <person name="Burger G."/>
            <person name="Nosek J."/>
        </authorList>
    </citation>
    <scope>NUCLEOTIDE SEQUENCE</scope>
    <source>
        <strain evidence="2">270</strain>
    </source>
</reference>
<evidence type="ECO:0000259" key="1">
    <source>
        <dbReference type="Pfam" id="PF00961"/>
    </source>
</evidence>
<dbReference type="Pfam" id="PF00961">
    <property type="entry name" value="LAGLIDADG_1"/>
    <property type="match status" value="1"/>
</dbReference>
<gene>
    <name evidence="2" type="primary">orf283</name>
</gene>
<geneLocation type="mitochondrion" evidence="2"/>
<dbReference type="InterPro" id="IPR027434">
    <property type="entry name" value="Homing_endonucl"/>
</dbReference>
<keyword evidence="2" id="KW-0496">Mitochondrion</keyword>
<name>A0A023UPD0_MAGMU</name>
<organism evidence="2">
    <name type="scientific">Magnusiomyces magnusii</name>
    <name type="common">Yeast</name>
    <name type="synonym">Dipodascus magnusii</name>
    <dbReference type="NCBI Taxonomy" id="43963"/>
    <lineage>
        <taxon>Eukaryota</taxon>
        <taxon>Fungi</taxon>
        <taxon>Dikarya</taxon>
        <taxon>Ascomycota</taxon>
        <taxon>Saccharomycotina</taxon>
        <taxon>Dipodascomycetes</taxon>
        <taxon>Dipodascales</taxon>
        <taxon>Dipodascaceae</taxon>
        <taxon>Magnusiomyces</taxon>
    </lineage>
</organism>
<dbReference type="GO" id="GO:0005739">
    <property type="term" value="C:mitochondrion"/>
    <property type="evidence" value="ECO:0007669"/>
    <property type="project" value="UniProtKB-ARBA"/>
</dbReference>
<accession>A0A023UPD0</accession>
<sequence>MTDSNHIEIVLPSLGTISPSAIKNKIAKKELKKNSLNIPKGFLETFVGFIDGDGYFSIGETNKGYIRIKLVINVSKKDSNLLKEFQETLKMGSLLDYKTKDREYSRYIINKTDLQYILIPLLRHHNLYFLTNNRRAQYLKVQHIMEGNVMFFKDIPEIEIPQWDLKDYQKVEFLRNWLVGFTMADGSFFIKGNKDACYQISQMKHHNLLLAIKGLLNFGINPTPGDYSNPGLVSSIKDIQKVIDFFSFSGNWPIFGHKQQQYAIWIARLRESKRYKHLRFPNI</sequence>
<feature type="domain" description="Homing endonuclease LAGLIDADG" evidence="1">
    <location>
        <begin position="47"/>
        <end position="142"/>
    </location>
</feature>
<dbReference type="EMBL" id="KJ459953">
    <property type="protein sequence ID" value="AHY04981.1"/>
    <property type="molecule type" value="Genomic_DNA"/>
</dbReference>
<dbReference type="InterPro" id="IPR051289">
    <property type="entry name" value="LAGLIDADG_Endonuclease"/>
</dbReference>